<dbReference type="PANTHER" id="PTHR13479">
    <property type="entry name" value="30S RIBOSOMAL PROTEIN S18"/>
    <property type="match status" value="1"/>
</dbReference>
<dbReference type="Gene3D" id="4.10.640.10">
    <property type="entry name" value="Ribosomal protein S18"/>
    <property type="match status" value="1"/>
</dbReference>
<dbReference type="EMBL" id="MW123055">
    <property type="protein sequence ID" value="QPG24642.1"/>
    <property type="molecule type" value="Genomic_DNA"/>
</dbReference>
<evidence type="ECO:0000256" key="5">
    <source>
        <dbReference type="ARBA" id="ARBA00023274"/>
    </source>
</evidence>
<evidence type="ECO:0000256" key="4">
    <source>
        <dbReference type="ARBA" id="ARBA00022980"/>
    </source>
</evidence>
<dbReference type="GO" id="GO:0003735">
    <property type="term" value="F:structural constituent of ribosome"/>
    <property type="evidence" value="ECO:0007669"/>
    <property type="project" value="InterPro"/>
</dbReference>
<dbReference type="GO" id="GO:0005763">
    <property type="term" value="C:mitochondrial small ribosomal subunit"/>
    <property type="evidence" value="ECO:0007669"/>
    <property type="project" value="TreeGrafter"/>
</dbReference>
<evidence type="ECO:0000256" key="3">
    <source>
        <dbReference type="ARBA" id="ARBA00022884"/>
    </source>
</evidence>
<keyword evidence="2 7" id="KW-0699">rRNA-binding</keyword>
<keyword evidence="3 7" id="KW-0694">RNA-binding</keyword>
<evidence type="ECO:0000256" key="2">
    <source>
        <dbReference type="ARBA" id="ARBA00022730"/>
    </source>
</evidence>
<evidence type="ECO:0000256" key="1">
    <source>
        <dbReference type="ARBA" id="ARBA00005589"/>
    </source>
</evidence>
<comment type="subunit">
    <text evidence="7">Part of the 30S ribosomal subunit.</text>
</comment>
<dbReference type="SUPFAM" id="SSF46911">
    <property type="entry name" value="Ribosomal protein S18"/>
    <property type="match status" value="1"/>
</dbReference>
<dbReference type="RefSeq" id="YP_010045767.1">
    <property type="nucleotide sequence ID" value="NC_054300.1"/>
</dbReference>
<geneLocation type="chloroplast" evidence="10"/>
<accession>A0A7S9EZ01</accession>
<dbReference type="PRINTS" id="PR00974">
    <property type="entry name" value="RIBOSOMALS18"/>
</dbReference>
<organism evidence="10">
    <name type="scientific">Cyperus exaltatus</name>
    <dbReference type="NCBI Taxonomy" id="1249727"/>
    <lineage>
        <taxon>Eukaryota</taxon>
        <taxon>Viridiplantae</taxon>
        <taxon>Streptophyta</taxon>
        <taxon>Embryophyta</taxon>
        <taxon>Tracheophyta</taxon>
        <taxon>Spermatophyta</taxon>
        <taxon>Magnoliopsida</taxon>
        <taxon>Liliopsida</taxon>
        <taxon>Poales</taxon>
        <taxon>Cyperaceae</taxon>
        <taxon>Cyperoideae</taxon>
        <taxon>Cypereae</taxon>
        <taxon>Cyperus</taxon>
        <taxon>C4 Cyperus</taxon>
        <taxon>Cyperus subgen. Cyperus</taxon>
        <taxon>C4 Cyperus incertae sedis</taxon>
    </lineage>
</organism>
<evidence type="ECO:0000313" key="10">
    <source>
        <dbReference type="EMBL" id="QPG24642.1"/>
    </source>
</evidence>
<keyword evidence="10" id="KW-0150">Chloroplast</keyword>
<dbReference type="AlphaFoldDB" id="A0A7S9EZ01"/>
<proteinExistence type="inferred from homology"/>
<dbReference type="InterPro" id="IPR001648">
    <property type="entry name" value="Ribosomal_bS18"/>
</dbReference>
<feature type="compositionally biased region" description="Basic residues" evidence="9">
    <location>
        <begin position="167"/>
        <end position="186"/>
    </location>
</feature>
<dbReference type="FunFam" id="4.10.640.10:FF:000002">
    <property type="entry name" value="30S ribosomal protein S18, chloroplastic"/>
    <property type="match status" value="1"/>
</dbReference>
<dbReference type="GeneID" id="63655079"/>
<evidence type="ECO:0000256" key="7">
    <source>
        <dbReference type="HAMAP-Rule" id="MF_00270"/>
    </source>
</evidence>
<dbReference type="NCBIfam" id="TIGR00165">
    <property type="entry name" value="S18"/>
    <property type="match status" value="1"/>
</dbReference>
<dbReference type="InterPro" id="IPR036870">
    <property type="entry name" value="Ribosomal_bS18_sf"/>
</dbReference>
<gene>
    <name evidence="7 10" type="primary">rps18</name>
</gene>
<evidence type="ECO:0000256" key="9">
    <source>
        <dbReference type="SAM" id="MobiDB-lite"/>
    </source>
</evidence>
<dbReference type="HAMAP" id="MF_00270">
    <property type="entry name" value="Ribosomal_bS18"/>
    <property type="match status" value="1"/>
</dbReference>
<dbReference type="PANTHER" id="PTHR13479:SF40">
    <property type="entry name" value="SMALL RIBOSOMAL SUBUNIT PROTEIN BS18M"/>
    <property type="match status" value="1"/>
</dbReference>
<keyword evidence="10" id="KW-0934">Plastid</keyword>
<dbReference type="GO" id="GO:0006412">
    <property type="term" value="P:translation"/>
    <property type="evidence" value="ECO:0007669"/>
    <property type="project" value="UniProtKB-UniRule"/>
</dbReference>
<keyword evidence="4 7" id="KW-0689">Ribosomal protein</keyword>
<dbReference type="GO" id="GO:0070181">
    <property type="term" value="F:small ribosomal subunit rRNA binding"/>
    <property type="evidence" value="ECO:0007669"/>
    <property type="project" value="TreeGrafter"/>
</dbReference>
<sequence length="210" mass="26038">MNRFKQRLRIGKPKQPVRIDKPKQPLGKFNNPFHKFKQHFPKSRLRKMYQYIPLRQYLSVRREFEFRRSKNSRYSSKYRIRLRKQFFRNKRFLIPSRNQIHYKNLSLISRFIGFQGKIIPRRVTKITLRQQRLMTTAIKKARILCLLPFLENERHFRRRWRQILKRRRENENKKKKKNKKRFRKTPPKTELGVPKTESRFSGLGPYPKTK</sequence>
<comment type="subcellular location">
    <subcellularLocation>
        <location evidence="7">Plastid</location>
        <location evidence="7">Chloroplast</location>
    </subcellularLocation>
</comment>
<reference evidence="10" key="1">
    <citation type="submission" date="2020-10" db="EMBL/GenBank/DDBJ databases">
        <authorList>
            <person name="Yang L."/>
            <person name="Tang W."/>
        </authorList>
    </citation>
    <scope>NUCLEOTIDE SEQUENCE</scope>
</reference>
<feature type="region of interest" description="Disordered" evidence="9">
    <location>
        <begin position="167"/>
        <end position="210"/>
    </location>
</feature>
<evidence type="ECO:0000256" key="8">
    <source>
        <dbReference type="RuleBase" id="RU003910"/>
    </source>
</evidence>
<evidence type="ECO:0000256" key="6">
    <source>
        <dbReference type="ARBA" id="ARBA00035266"/>
    </source>
</evidence>
<comment type="similarity">
    <text evidence="1 7 8">Belongs to the bacterial ribosomal protein bS18 family.</text>
</comment>
<name>A0A7S9EZ01_9POAL</name>
<dbReference type="Pfam" id="PF01084">
    <property type="entry name" value="Ribosomal_S18"/>
    <property type="match status" value="1"/>
</dbReference>
<protein>
    <recommendedName>
        <fullName evidence="6 7">Small ribosomal subunit protein bS18c</fullName>
    </recommendedName>
</protein>
<dbReference type="GO" id="GO:0009507">
    <property type="term" value="C:chloroplast"/>
    <property type="evidence" value="ECO:0007669"/>
    <property type="project" value="UniProtKB-SubCell"/>
</dbReference>
<keyword evidence="5 7" id="KW-0687">Ribonucleoprotein</keyword>